<dbReference type="AlphaFoldDB" id="A0A068RZ02"/>
<proteinExistence type="predicted"/>
<gene>
    <name evidence="1" type="ORF">LCOR_06051.1</name>
</gene>
<dbReference type="VEuPathDB" id="FungiDB:LCOR_06051.1"/>
<dbReference type="EMBL" id="CBTN010000025">
    <property type="protein sequence ID" value="CDH54837.1"/>
    <property type="molecule type" value="Genomic_DNA"/>
</dbReference>
<protein>
    <submittedName>
        <fullName evidence="1">Uncharacterized protein</fullName>
    </submittedName>
</protein>
<comment type="caution">
    <text evidence="1">The sequence shown here is derived from an EMBL/GenBank/DDBJ whole genome shotgun (WGS) entry which is preliminary data.</text>
</comment>
<reference evidence="1" key="1">
    <citation type="submission" date="2013-08" db="EMBL/GenBank/DDBJ databases">
        <title>Gene expansion shapes genome architecture in the human pathogen Lichtheimia corymbifera: an evolutionary genomics analysis in the ancient terrestrial Mucorales (Mucoromycotina).</title>
        <authorList>
            <person name="Schwartze V.U."/>
            <person name="Winter S."/>
            <person name="Shelest E."/>
            <person name="Marcet-Houben M."/>
            <person name="Horn F."/>
            <person name="Wehner S."/>
            <person name="Hoffmann K."/>
            <person name="Riege K."/>
            <person name="Sammeth M."/>
            <person name="Nowrousian M."/>
            <person name="Valiante V."/>
            <person name="Linde J."/>
            <person name="Jacobsen I.D."/>
            <person name="Marz M."/>
            <person name="Brakhage A.A."/>
            <person name="Gabaldon T."/>
            <person name="Bocker S."/>
            <person name="Voigt K."/>
        </authorList>
    </citation>
    <scope>NUCLEOTIDE SEQUENCE [LARGE SCALE GENOMIC DNA]</scope>
    <source>
        <strain evidence="1">FSU 9682</strain>
    </source>
</reference>
<name>A0A068RZ02_9FUNG</name>
<organism evidence="1 2">
    <name type="scientific">Lichtheimia corymbifera JMRC:FSU:9682</name>
    <dbReference type="NCBI Taxonomy" id="1263082"/>
    <lineage>
        <taxon>Eukaryota</taxon>
        <taxon>Fungi</taxon>
        <taxon>Fungi incertae sedis</taxon>
        <taxon>Mucoromycota</taxon>
        <taxon>Mucoromycotina</taxon>
        <taxon>Mucoromycetes</taxon>
        <taxon>Mucorales</taxon>
        <taxon>Lichtheimiaceae</taxon>
        <taxon>Lichtheimia</taxon>
    </lineage>
</organism>
<dbReference type="Proteomes" id="UP000027586">
    <property type="component" value="Unassembled WGS sequence"/>
</dbReference>
<accession>A0A068RZ02</accession>
<evidence type="ECO:0000313" key="1">
    <source>
        <dbReference type="EMBL" id="CDH54837.1"/>
    </source>
</evidence>
<sequence>MLIAVVSLSNSYLLCATFDPMRFTPSLILLGATFILGVMVDGNNPLTPDADGASTPTKPTVDEHFKMYGGQDTLIAEECDPRCGHFTDFERRAECYRDLQLRTQEIHC</sequence>
<evidence type="ECO:0000313" key="2">
    <source>
        <dbReference type="Proteomes" id="UP000027586"/>
    </source>
</evidence>
<keyword evidence="2" id="KW-1185">Reference proteome</keyword>